<dbReference type="SUPFAM" id="SSF48403">
    <property type="entry name" value="Ankyrin repeat"/>
    <property type="match status" value="1"/>
</dbReference>
<dbReference type="PROSITE" id="PS50011">
    <property type="entry name" value="PROTEIN_KINASE_DOM"/>
    <property type="match status" value="1"/>
</dbReference>
<dbReference type="SUPFAM" id="SSF56112">
    <property type="entry name" value="Protein kinase-like (PK-like)"/>
    <property type="match status" value="1"/>
</dbReference>
<comment type="caution">
    <text evidence="2">The sequence shown here is derived from an EMBL/GenBank/DDBJ whole genome shotgun (WGS) entry which is preliminary data.</text>
</comment>
<sequence length="832" mass="97673">MEYQKFFKELKELYSILYNYIEGSDQYENEEDYTDLIDFYLSQIYIPHGEKLKSFLYLINQFTMHHYRKPQIFRKIEKVILSLEKEIKQTFTNVELFKLFQSNKSILLILFTHNIIFVDTDIIFQNNEDASYWRFFYPEKRKHFIQKVPQELLDMEPKDMDEYERKRQIGENDSYICFLIRNDSIDEFVAHVNQTNLSLSKTIIGDSIFETNPFLIGKNPTLIEYAAFFGSIQIFNYLRMNKVELTPSLWLYSIHSNCAELINLLEENHVPLQHNSYYACLEEAIKCHHNEIASYIINNFIDPENHKKFYDNVYNYAFCYDNYEYLPDDEKNEFILGYACRYNYIQLVEFFLSQGRIDINQKIYNILKKKIIYNNTTLINLAARGDNQEILSLLLSQDDIELGPNCFSDCIKLSKINIPPTVKKIGDYAFSGCSSLKEIEIPSSVKTIGLKAISDCDNLSKLIIHPSVTSSADCIITSCPSLKQITIPTSLLSCEIDKSSQVLNNDEYDIEELTTTEKKDLLVKSPRKRIYKITNKKNGKVQVVKRIATSLIHDLNKFRRELNIFIQHDQYGHLPGLLKINDFHFPLFKKESLNKSLDEINIIDENGKIILTDFPSFSIFTDFMKYGNLEQITKEYLESNGKKNDIMNPTVRSKIIFGVAAIMNIFHKNSKLFVGLTNSNVLLDDNLEPRIGYHESFTNNFDFIASNEIPIDHLFYIAPELIEYEYFSYQVDVYSFAFFVYKMFSTTFDIKHEHIRSKARLLIKIMAGMRPARPKNIPDIYWELIECCWSNIADNRPTFSDIVEVLKDDKFALNEFGMSTDLKELHEYQERF</sequence>
<dbReference type="InterPro" id="IPR000719">
    <property type="entry name" value="Prot_kinase_dom"/>
</dbReference>
<name>A0ABR2H2E4_9EUKA</name>
<dbReference type="SUPFAM" id="SSF52058">
    <property type="entry name" value="L domain-like"/>
    <property type="match status" value="1"/>
</dbReference>
<evidence type="ECO:0000259" key="1">
    <source>
        <dbReference type="PROSITE" id="PS50011"/>
    </source>
</evidence>
<dbReference type="InterPro" id="IPR011009">
    <property type="entry name" value="Kinase-like_dom_sf"/>
</dbReference>
<organism evidence="2 3">
    <name type="scientific">Tritrichomonas musculus</name>
    <dbReference type="NCBI Taxonomy" id="1915356"/>
    <lineage>
        <taxon>Eukaryota</taxon>
        <taxon>Metamonada</taxon>
        <taxon>Parabasalia</taxon>
        <taxon>Tritrichomonadida</taxon>
        <taxon>Tritrichomonadidae</taxon>
        <taxon>Tritrichomonas</taxon>
    </lineage>
</organism>
<dbReference type="PANTHER" id="PTHR44329">
    <property type="entry name" value="SERINE/THREONINE-PROTEIN KINASE TNNI3K-RELATED"/>
    <property type="match status" value="1"/>
</dbReference>
<accession>A0ABR2H2E4</accession>
<feature type="domain" description="Protein kinase" evidence="1">
    <location>
        <begin position="516"/>
        <end position="812"/>
    </location>
</feature>
<evidence type="ECO:0000313" key="2">
    <source>
        <dbReference type="EMBL" id="KAK8840379.1"/>
    </source>
</evidence>
<dbReference type="Gene3D" id="1.10.510.10">
    <property type="entry name" value="Transferase(Phosphotransferase) domain 1"/>
    <property type="match status" value="1"/>
</dbReference>
<dbReference type="InterPro" id="IPR001245">
    <property type="entry name" value="Ser-Thr/Tyr_kinase_cat_dom"/>
</dbReference>
<gene>
    <name evidence="2" type="ORF">M9Y10_030940</name>
</gene>
<dbReference type="Gene3D" id="1.25.40.20">
    <property type="entry name" value="Ankyrin repeat-containing domain"/>
    <property type="match status" value="1"/>
</dbReference>
<dbReference type="InterPro" id="IPR051681">
    <property type="entry name" value="Ser/Thr_Kinases-Pseudokinases"/>
</dbReference>
<dbReference type="InterPro" id="IPR026906">
    <property type="entry name" value="LRR_5"/>
</dbReference>
<dbReference type="EMBL" id="JAPFFF010000047">
    <property type="protein sequence ID" value="KAK8840379.1"/>
    <property type="molecule type" value="Genomic_DNA"/>
</dbReference>
<dbReference type="InterPro" id="IPR036770">
    <property type="entry name" value="Ankyrin_rpt-contain_sf"/>
</dbReference>
<evidence type="ECO:0000313" key="3">
    <source>
        <dbReference type="Proteomes" id="UP001470230"/>
    </source>
</evidence>
<protein>
    <recommendedName>
        <fullName evidence="1">Protein kinase domain-containing protein</fullName>
    </recommendedName>
</protein>
<dbReference type="Gene3D" id="3.80.10.10">
    <property type="entry name" value="Ribonuclease Inhibitor"/>
    <property type="match status" value="1"/>
</dbReference>
<reference evidence="2 3" key="1">
    <citation type="submission" date="2024-04" db="EMBL/GenBank/DDBJ databases">
        <title>Tritrichomonas musculus Genome.</title>
        <authorList>
            <person name="Alves-Ferreira E."/>
            <person name="Grigg M."/>
            <person name="Lorenzi H."/>
            <person name="Galac M."/>
        </authorList>
    </citation>
    <scope>NUCLEOTIDE SEQUENCE [LARGE SCALE GENOMIC DNA]</scope>
    <source>
        <strain evidence="2 3">EAF2021</strain>
    </source>
</reference>
<proteinExistence type="predicted"/>
<dbReference type="Pfam" id="PF07714">
    <property type="entry name" value="PK_Tyr_Ser-Thr"/>
    <property type="match status" value="1"/>
</dbReference>
<dbReference type="PANTHER" id="PTHR44329:SF214">
    <property type="entry name" value="PROTEIN KINASE DOMAIN-CONTAINING PROTEIN"/>
    <property type="match status" value="1"/>
</dbReference>
<dbReference type="Proteomes" id="UP001470230">
    <property type="component" value="Unassembled WGS sequence"/>
</dbReference>
<dbReference type="InterPro" id="IPR032675">
    <property type="entry name" value="LRR_dom_sf"/>
</dbReference>
<keyword evidence="3" id="KW-1185">Reference proteome</keyword>
<dbReference type="Pfam" id="PF13306">
    <property type="entry name" value="LRR_5"/>
    <property type="match status" value="1"/>
</dbReference>